<feature type="compositionally biased region" description="Polar residues" evidence="1">
    <location>
        <begin position="88"/>
        <end position="98"/>
    </location>
</feature>
<feature type="region of interest" description="Disordered" evidence="1">
    <location>
        <begin position="46"/>
        <end position="107"/>
    </location>
</feature>
<evidence type="ECO:0000256" key="1">
    <source>
        <dbReference type="SAM" id="MobiDB-lite"/>
    </source>
</evidence>
<name>A0A5C2SDK5_9APHY</name>
<evidence type="ECO:0000313" key="3">
    <source>
        <dbReference type="Proteomes" id="UP000313359"/>
    </source>
</evidence>
<dbReference type="Proteomes" id="UP000313359">
    <property type="component" value="Unassembled WGS sequence"/>
</dbReference>
<keyword evidence="3" id="KW-1185">Reference proteome</keyword>
<accession>A0A5C2SDK5</accession>
<organism evidence="2 3">
    <name type="scientific">Lentinus tigrinus ALCF2SS1-6</name>
    <dbReference type="NCBI Taxonomy" id="1328759"/>
    <lineage>
        <taxon>Eukaryota</taxon>
        <taxon>Fungi</taxon>
        <taxon>Dikarya</taxon>
        <taxon>Basidiomycota</taxon>
        <taxon>Agaricomycotina</taxon>
        <taxon>Agaricomycetes</taxon>
        <taxon>Polyporales</taxon>
        <taxon>Polyporaceae</taxon>
        <taxon>Lentinus</taxon>
    </lineage>
</organism>
<dbReference type="EMBL" id="ML122260">
    <property type="protein sequence ID" value="RPD61883.1"/>
    <property type="molecule type" value="Genomic_DNA"/>
</dbReference>
<protein>
    <submittedName>
        <fullName evidence="2">Uncharacterized protein</fullName>
    </submittedName>
</protein>
<dbReference type="AlphaFoldDB" id="A0A5C2SDK5"/>
<proteinExistence type="predicted"/>
<gene>
    <name evidence="2" type="ORF">L227DRAFT_42686</name>
</gene>
<evidence type="ECO:0000313" key="2">
    <source>
        <dbReference type="EMBL" id="RPD61883.1"/>
    </source>
</evidence>
<sequence>MQRVVPHAHLPWIWGAPVSHLASSSARNASTSFGIGGFHLGSVSNSDAEVPVPRPTLTRRNGRGGLLSIPTSARPRYTQAHPGPLSDECTSSPYSRTTARVDRSRPKQHARRTLLVALCYRPWAVAQQPAIHWPSGYPWTTTAHMLMNDHPLLGRSDAPSSS</sequence>
<reference evidence="2" key="1">
    <citation type="journal article" date="2018" name="Genome Biol. Evol.">
        <title>Genomics and development of Lentinus tigrinus, a white-rot wood-decaying mushroom with dimorphic fruiting bodies.</title>
        <authorList>
            <person name="Wu B."/>
            <person name="Xu Z."/>
            <person name="Knudson A."/>
            <person name="Carlson A."/>
            <person name="Chen N."/>
            <person name="Kovaka S."/>
            <person name="LaButti K."/>
            <person name="Lipzen A."/>
            <person name="Pennachio C."/>
            <person name="Riley R."/>
            <person name="Schakwitz W."/>
            <person name="Umezawa K."/>
            <person name="Ohm R.A."/>
            <person name="Grigoriev I.V."/>
            <person name="Nagy L.G."/>
            <person name="Gibbons J."/>
            <person name="Hibbett D."/>
        </authorList>
    </citation>
    <scope>NUCLEOTIDE SEQUENCE [LARGE SCALE GENOMIC DNA]</scope>
    <source>
        <strain evidence="2">ALCF2SS1-6</strain>
    </source>
</reference>